<dbReference type="PROSITE" id="PS51096">
    <property type="entry name" value="PTS_EIIA_TYPE_4"/>
    <property type="match status" value="1"/>
</dbReference>
<accession>A0A381N1B3</accession>
<evidence type="ECO:0000313" key="9">
    <source>
        <dbReference type="EMBL" id="SUZ47433.1"/>
    </source>
</evidence>
<dbReference type="AlphaFoldDB" id="A0A381N1B3"/>
<evidence type="ECO:0000256" key="4">
    <source>
        <dbReference type="ARBA" id="ARBA00022597"/>
    </source>
</evidence>
<proteinExistence type="predicted"/>
<dbReference type="PANTHER" id="PTHR33799">
    <property type="entry name" value="PTS PERMEASE-RELATED-RELATED"/>
    <property type="match status" value="1"/>
</dbReference>
<dbReference type="GO" id="GO:0005737">
    <property type="term" value="C:cytoplasm"/>
    <property type="evidence" value="ECO:0007669"/>
    <property type="project" value="UniProtKB-SubCell"/>
</dbReference>
<keyword evidence="7" id="KW-0418">Kinase</keyword>
<dbReference type="Pfam" id="PF03610">
    <property type="entry name" value="EIIA-man"/>
    <property type="match status" value="1"/>
</dbReference>
<dbReference type="EMBL" id="UINC01000016">
    <property type="protein sequence ID" value="SUZ47433.1"/>
    <property type="molecule type" value="Genomic_DNA"/>
</dbReference>
<dbReference type="InterPro" id="IPR033887">
    <property type="entry name" value="PTS_IIA_man"/>
</dbReference>
<evidence type="ECO:0000256" key="7">
    <source>
        <dbReference type="ARBA" id="ARBA00022777"/>
    </source>
</evidence>
<gene>
    <name evidence="9" type="ORF">METZ01_LOCUS287</name>
</gene>
<reference evidence="9" key="1">
    <citation type="submission" date="2018-05" db="EMBL/GenBank/DDBJ databases">
        <authorList>
            <person name="Lanie J.A."/>
            <person name="Ng W.-L."/>
            <person name="Kazmierczak K.M."/>
            <person name="Andrzejewski T.M."/>
            <person name="Davidsen T.M."/>
            <person name="Wayne K.J."/>
            <person name="Tettelin H."/>
            <person name="Glass J.I."/>
            <person name="Rusch D."/>
            <person name="Podicherti R."/>
            <person name="Tsui H.-C.T."/>
            <person name="Winkler M.E."/>
        </authorList>
    </citation>
    <scope>NUCLEOTIDE SEQUENCE</scope>
</reference>
<dbReference type="CDD" id="cd00006">
    <property type="entry name" value="PTS_IIA_man"/>
    <property type="match status" value="1"/>
</dbReference>
<dbReference type="Gene3D" id="3.40.50.510">
    <property type="entry name" value="Phosphotransferase system, mannose-type IIA component"/>
    <property type="match status" value="1"/>
</dbReference>
<feature type="domain" description="PTS EIIA type-4" evidence="8">
    <location>
        <begin position="1"/>
        <end position="123"/>
    </location>
</feature>
<keyword evidence="4" id="KW-0762">Sugar transport</keyword>
<evidence type="ECO:0000256" key="6">
    <source>
        <dbReference type="ARBA" id="ARBA00022683"/>
    </source>
</evidence>
<keyword evidence="3" id="KW-0963">Cytoplasm</keyword>
<dbReference type="GO" id="GO:0016301">
    <property type="term" value="F:kinase activity"/>
    <property type="evidence" value="ECO:0007669"/>
    <property type="project" value="UniProtKB-KW"/>
</dbReference>
<comment type="subcellular location">
    <subcellularLocation>
        <location evidence="1">Cytoplasm</location>
    </subcellularLocation>
</comment>
<dbReference type="PANTHER" id="PTHR33799:SF1">
    <property type="entry name" value="PTS SYSTEM MANNOSE-SPECIFIC EIIAB COMPONENT-RELATED"/>
    <property type="match status" value="1"/>
</dbReference>
<evidence type="ECO:0000259" key="8">
    <source>
        <dbReference type="PROSITE" id="PS51096"/>
    </source>
</evidence>
<dbReference type="InterPro" id="IPR051471">
    <property type="entry name" value="Bacterial_PTS_sugar_comp"/>
</dbReference>
<evidence type="ECO:0000256" key="2">
    <source>
        <dbReference type="ARBA" id="ARBA00022448"/>
    </source>
</evidence>
<dbReference type="GO" id="GO:0016020">
    <property type="term" value="C:membrane"/>
    <property type="evidence" value="ECO:0007669"/>
    <property type="project" value="InterPro"/>
</dbReference>
<keyword evidence="5" id="KW-0808">Transferase</keyword>
<evidence type="ECO:0000256" key="5">
    <source>
        <dbReference type="ARBA" id="ARBA00022679"/>
    </source>
</evidence>
<sequence>MIGIIIVTHGNLALELRNAMEHIIGPQRKIGIICIGPDDNMDKRRIEIEELISMVDGGKGVIILTDMFGGTPSNLAISFLDPKKIEVMAGVNLPMLIKLGSLRENSSLEKAVKSSEEAAHKYISIASEILSERMHEDNE</sequence>
<dbReference type="SUPFAM" id="SSF53062">
    <property type="entry name" value="PTS system fructose IIA component-like"/>
    <property type="match status" value="1"/>
</dbReference>
<dbReference type="GO" id="GO:0009401">
    <property type="term" value="P:phosphoenolpyruvate-dependent sugar phosphotransferase system"/>
    <property type="evidence" value="ECO:0007669"/>
    <property type="project" value="UniProtKB-KW"/>
</dbReference>
<dbReference type="InterPro" id="IPR036662">
    <property type="entry name" value="PTS_EIIA_man-typ_sf"/>
</dbReference>
<evidence type="ECO:0000256" key="3">
    <source>
        <dbReference type="ARBA" id="ARBA00022490"/>
    </source>
</evidence>
<dbReference type="InterPro" id="IPR004701">
    <property type="entry name" value="PTS_EIIA_man-typ"/>
</dbReference>
<evidence type="ECO:0000256" key="1">
    <source>
        <dbReference type="ARBA" id="ARBA00004496"/>
    </source>
</evidence>
<keyword evidence="2" id="KW-0813">Transport</keyword>
<keyword evidence="6" id="KW-0598">Phosphotransferase system</keyword>
<organism evidence="9">
    <name type="scientific">marine metagenome</name>
    <dbReference type="NCBI Taxonomy" id="408172"/>
    <lineage>
        <taxon>unclassified sequences</taxon>
        <taxon>metagenomes</taxon>
        <taxon>ecological metagenomes</taxon>
    </lineage>
</organism>
<name>A0A381N1B3_9ZZZZ</name>
<protein>
    <recommendedName>
        <fullName evidence="8">PTS EIIA type-4 domain-containing protein</fullName>
    </recommendedName>
</protein>